<gene>
    <name evidence="2" type="ORF">ACFSYJ_05835</name>
</gene>
<feature type="transmembrane region" description="Helical" evidence="1">
    <location>
        <begin position="57"/>
        <end position="74"/>
    </location>
</feature>
<accession>A0ABW5G9B3</accession>
<evidence type="ECO:0000313" key="2">
    <source>
        <dbReference type="EMBL" id="MFD2458106.1"/>
    </source>
</evidence>
<feature type="transmembrane region" description="Helical" evidence="1">
    <location>
        <begin position="6"/>
        <end position="22"/>
    </location>
</feature>
<dbReference type="EMBL" id="JBHUKU010000003">
    <property type="protein sequence ID" value="MFD2458106.1"/>
    <property type="molecule type" value="Genomic_DNA"/>
</dbReference>
<proteinExistence type="predicted"/>
<name>A0ABW5G9B3_9PSEU</name>
<sequence>MTDALIFAGILLVLVFTTQIGRRRHTVFLTVMPFISSTVIGVLVLGTGEHHYEPADLAMGALGIGIGLLAGLALTRAMAVWRDPGTGKLYTRGGLGYLAIWLVVLIGRLVFIYALEHSHSFAAWFGDLLVSTHTTPDGVTAFFLLMALIMVVTREIGVLVRGRGLERVPA</sequence>
<dbReference type="RefSeq" id="WP_345395505.1">
    <property type="nucleotide sequence ID" value="NZ_BAABHG010000007.1"/>
</dbReference>
<dbReference type="Proteomes" id="UP001597419">
    <property type="component" value="Unassembled WGS sequence"/>
</dbReference>
<keyword evidence="3" id="KW-1185">Reference proteome</keyword>
<reference evidence="3" key="1">
    <citation type="journal article" date="2019" name="Int. J. Syst. Evol. Microbiol.">
        <title>The Global Catalogue of Microorganisms (GCM) 10K type strain sequencing project: providing services to taxonomists for standard genome sequencing and annotation.</title>
        <authorList>
            <consortium name="The Broad Institute Genomics Platform"/>
            <consortium name="The Broad Institute Genome Sequencing Center for Infectious Disease"/>
            <person name="Wu L."/>
            <person name="Ma J."/>
        </authorList>
    </citation>
    <scope>NUCLEOTIDE SEQUENCE [LARGE SCALE GENOMIC DNA]</scope>
    <source>
        <strain evidence="3">CGMCC 4.7643</strain>
    </source>
</reference>
<organism evidence="2 3">
    <name type="scientific">Amycolatopsis samaneae</name>
    <dbReference type="NCBI Taxonomy" id="664691"/>
    <lineage>
        <taxon>Bacteria</taxon>
        <taxon>Bacillati</taxon>
        <taxon>Actinomycetota</taxon>
        <taxon>Actinomycetes</taxon>
        <taxon>Pseudonocardiales</taxon>
        <taxon>Pseudonocardiaceae</taxon>
        <taxon>Amycolatopsis</taxon>
    </lineage>
</organism>
<keyword evidence="1" id="KW-1133">Transmembrane helix</keyword>
<feature type="transmembrane region" description="Helical" evidence="1">
    <location>
        <begin position="135"/>
        <end position="153"/>
    </location>
</feature>
<evidence type="ECO:0000313" key="3">
    <source>
        <dbReference type="Proteomes" id="UP001597419"/>
    </source>
</evidence>
<protein>
    <submittedName>
        <fullName evidence="2">DUF1453 domain-containing protein</fullName>
    </submittedName>
</protein>
<feature type="transmembrane region" description="Helical" evidence="1">
    <location>
        <begin position="95"/>
        <end position="115"/>
    </location>
</feature>
<keyword evidence="1" id="KW-0472">Membrane</keyword>
<keyword evidence="1" id="KW-0812">Transmembrane</keyword>
<evidence type="ECO:0000256" key="1">
    <source>
        <dbReference type="SAM" id="Phobius"/>
    </source>
</evidence>
<feature type="transmembrane region" description="Helical" evidence="1">
    <location>
        <begin position="27"/>
        <end position="45"/>
    </location>
</feature>
<comment type="caution">
    <text evidence="2">The sequence shown here is derived from an EMBL/GenBank/DDBJ whole genome shotgun (WGS) entry which is preliminary data.</text>
</comment>